<dbReference type="Pfam" id="PF00300">
    <property type="entry name" value="His_Phos_1"/>
    <property type="match status" value="2"/>
</dbReference>
<reference evidence="10" key="1">
    <citation type="submission" date="2013-12" db="EMBL/GenBank/DDBJ databases">
        <authorList>
            <person name="Genoscope - CEA"/>
        </authorList>
    </citation>
    <scope>NUCLEOTIDE SEQUENCE</scope>
    <source>
        <strain evidence="10">CBS 1993</strain>
    </source>
</reference>
<keyword evidence="11" id="KW-1185">Reference proteome</keyword>
<dbReference type="InterPro" id="IPR001345">
    <property type="entry name" value="PG/BPGM_mutase_AS"/>
</dbReference>
<dbReference type="EMBL" id="HG793129">
    <property type="protein sequence ID" value="CDK28075.1"/>
    <property type="molecule type" value="Genomic_DNA"/>
</dbReference>
<name>W6MX09_9ASCO</name>
<dbReference type="RefSeq" id="XP_022460066.1">
    <property type="nucleotide sequence ID" value="XM_022600751.1"/>
</dbReference>
<evidence type="ECO:0000256" key="5">
    <source>
        <dbReference type="ARBA" id="ARBA00023235"/>
    </source>
</evidence>
<evidence type="ECO:0000256" key="1">
    <source>
        <dbReference type="ARBA" id="ARBA00000380"/>
    </source>
</evidence>
<evidence type="ECO:0000256" key="7">
    <source>
        <dbReference type="PIRSR" id="PIRSR613078-2"/>
    </source>
</evidence>
<dbReference type="NCBIfam" id="TIGR01258">
    <property type="entry name" value="pgm_1"/>
    <property type="match status" value="1"/>
</dbReference>
<dbReference type="InterPro" id="IPR029033">
    <property type="entry name" value="His_PPase_superfam"/>
</dbReference>
<comment type="catalytic activity">
    <reaction evidence="1 9">
        <text>(2R)-2-phosphoglycerate = (2R)-3-phosphoglycerate</text>
        <dbReference type="Rhea" id="RHEA:15901"/>
        <dbReference type="ChEBI" id="CHEBI:58272"/>
        <dbReference type="ChEBI" id="CHEBI:58289"/>
        <dbReference type="EC" id="5.4.2.11"/>
    </reaction>
</comment>
<keyword evidence="4 9" id="KW-0324">Glycolysis</keyword>
<dbReference type="PANTHER" id="PTHR11931">
    <property type="entry name" value="PHOSPHOGLYCERATE MUTASE"/>
    <property type="match status" value="1"/>
</dbReference>
<evidence type="ECO:0000256" key="9">
    <source>
        <dbReference type="RuleBase" id="RU004511"/>
    </source>
</evidence>
<proteinExistence type="inferred from homology"/>
<dbReference type="PROSITE" id="PS00175">
    <property type="entry name" value="PG_MUTASE"/>
    <property type="match status" value="1"/>
</dbReference>
<dbReference type="Proteomes" id="UP000019384">
    <property type="component" value="Unassembled WGS sequence"/>
</dbReference>
<dbReference type="GO" id="GO:0004619">
    <property type="term" value="F:phosphoglycerate mutase activity"/>
    <property type="evidence" value="ECO:0007669"/>
    <property type="project" value="UniProtKB-EC"/>
</dbReference>
<dbReference type="UniPathway" id="UPA00109">
    <property type="reaction ID" value="UER00186"/>
</dbReference>
<reference evidence="10" key="2">
    <citation type="submission" date="2014-02" db="EMBL/GenBank/DDBJ databases">
        <title>Complete DNA sequence of /Kuraishia capsulata/ illustrates novel genomic features among budding yeasts (/Saccharomycotina/).</title>
        <authorList>
            <person name="Morales L."/>
            <person name="Noel B."/>
            <person name="Porcel B."/>
            <person name="Marcet-Houben M."/>
            <person name="Hullo M-F."/>
            <person name="Sacerdot C."/>
            <person name="Tekaia F."/>
            <person name="Leh-Louis V."/>
            <person name="Despons L."/>
            <person name="Khanna V."/>
            <person name="Aury J-M."/>
            <person name="Barbe V."/>
            <person name="Couloux A."/>
            <person name="Labadie K."/>
            <person name="Pelletier E."/>
            <person name="Souciet J-L."/>
            <person name="Boekhout T."/>
            <person name="Gabaldon T."/>
            <person name="Wincker P."/>
            <person name="Dujon B."/>
        </authorList>
    </citation>
    <scope>NUCLEOTIDE SEQUENCE</scope>
    <source>
        <strain evidence="10">CBS 1993</strain>
    </source>
</reference>
<dbReference type="SMART" id="SM00855">
    <property type="entry name" value="PGAM"/>
    <property type="match status" value="1"/>
</dbReference>
<protein>
    <recommendedName>
        <fullName evidence="9">Phosphoglycerate mutase</fullName>
        <ecNumber evidence="9">5.4.2.11</ecNumber>
    </recommendedName>
</protein>
<feature type="binding site" evidence="7">
    <location>
        <begin position="88"/>
        <end position="91"/>
    </location>
    <ligand>
        <name>substrate</name>
    </ligand>
</feature>
<dbReference type="InterPro" id="IPR013078">
    <property type="entry name" value="His_Pase_superF_clade-1"/>
</dbReference>
<feature type="binding site" evidence="7">
    <location>
        <begin position="9"/>
        <end position="16"/>
    </location>
    <ligand>
        <name>substrate</name>
    </ligand>
</feature>
<dbReference type="OrthoDB" id="354304at2759"/>
<dbReference type="GO" id="GO:0006096">
    <property type="term" value="P:glycolytic process"/>
    <property type="evidence" value="ECO:0007669"/>
    <property type="project" value="UniProtKB-UniPathway"/>
</dbReference>
<feature type="active site" description="Proton donor/acceptor" evidence="6">
    <location>
        <position position="88"/>
    </location>
</feature>
<comment type="similarity">
    <text evidence="3 9">Belongs to the phosphoglycerate mutase family. BPG-dependent PGAM subfamily.</text>
</comment>
<dbReference type="PIRSF" id="PIRSF000709">
    <property type="entry name" value="6PFK_2-Ptase"/>
    <property type="match status" value="1"/>
</dbReference>
<accession>W6MX09</accession>
<dbReference type="EC" id="5.4.2.11" evidence="9"/>
<evidence type="ECO:0000256" key="4">
    <source>
        <dbReference type="ARBA" id="ARBA00023152"/>
    </source>
</evidence>
<feature type="active site" description="Tele-phosphohistidine intermediate" evidence="6">
    <location>
        <position position="10"/>
    </location>
</feature>
<dbReference type="HOGENOM" id="CLU_033323_1_1_1"/>
<sequence>MEYTIILLRHGQSEWNRDDLFCGWVDIPLSDKGKQQARDSARLIAESGLDPKCVFTSKLTRSCQTANIILEQLHREYLDVYRSWTLNERHYGTLQGRSKSDVLQELGKDRYMFIRRAFKGCPPLINPESQYAAIEDSRYEGVPHESLPLGESLEMVTERLLPYFESTIEGVLKEQKTVLIATHGSIMRALVKHLYGISEYDISEINIPNGIPMVIRLDESFKVIGDYTYLDPEVARVEAEKVARQGFKNHS</sequence>
<evidence type="ECO:0000256" key="6">
    <source>
        <dbReference type="PIRSR" id="PIRSR613078-1"/>
    </source>
</evidence>
<dbReference type="Gene3D" id="3.40.50.1240">
    <property type="entry name" value="Phosphoglycerate mutase-like"/>
    <property type="match status" value="1"/>
</dbReference>
<dbReference type="SUPFAM" id="SSF53254">
    <property type="entry name" value="Phosphoglycerate mutase-like"/>
    <property type="match status" value="1"/>
</dbReference>
<evidence type="ECO:0000256" key="3">
    <source>
        <dbReference type="ARBA" id="ARBA00006717"/>
    </source>
</evidence>
<evidence type="ECO:0000313" key="11">
    <source>
        <dbReference type="Proteomes" id="UP000019384"/>
    </source>
</evidence>
<dbReference type="CDD" id="cd07067">
    <property type="entry name" value="HP_PGM_like"/>
    <property type="match status" value="1"/>
</dbReference>
<keyword evidence="5 9" id="KW-0413">Isomerase</keyword>
<dbReference type="STRING" id="1382522.W6MX09"/>
<dbReference type="InterPro" id="IPR005952">
    <property type="entry name" value="Phosphogly_mut1"/>
</dbReference>
<evidence type="ECO:0000313" key="10">
    <source>
        <dbReference type="EMBL" id="CDK28075.1"/>
    </source>
</evidence>
<feature type="binding site" evidence="7">
    <location>
        <begin position="115"/>
        <end position="116"/>
    </location>
    <ligand>
        <name>substrate</name>
    </ligand>
</feature>
<evidence type="ECO:0000256" key="2">
    <source>
        <dbReference type="ARBA" id="ARBA00004798"/>
    </source>
</evidence>
<dbReference type="HAMAP" id="MF_01039">
    <property type="entry name" value="PGAM_GpmA"/>
    <property type="match status" value="1"/>
</dbReference>
<feature type="binding site" evidence="7">
    <location>
        <position position="99"/>
    </location>
    <ligand>
        <name>substrate</name>
    </ligand>
</feature>
<gene>
    <name evidence="10" type="ORF">KUCA_T00004056001</name>
</gene>
<feature type="binding site" evidence="7">
    <location>
        <position position="61"/>
    </location>
    <ligand>
        <name>substrate</name>
    </ligand>
</feature>
<dbReference type="AlphaFoldDB" id="W6MX09"/>
<evidence type="ECO:0000256" key="8">
    <source>
        <dbReference type="PIRSR" id="PIRSR613078-3"/>
    </source>
</evidence>
<organism evidence="10 11">
    <name type="scientific">Kuraishia capsulata CBS 1993</name>
    <dbReference type="NCBI Taxonomy" id="1382522"/>
    <lineage>
        <taxon>Eukaryota</taxon>
        <taxon>Fungi</taxon>
        <taxon>Dikarya</taxon>
        <taxon>Ascomycota</taxon>
        <taxon>Saccharomycotina</taxon>
        <taxon>Pichiomycetes</taxon>
        <taxon>Pichiales</taxon>
        <taxon>Pichiaceae</taxon>
        <taxon>Kuraishia</taxon>
    </lineage>
</organism>
<comment type="pathway">
    <text evidence="2 9">Carbohydrate degradation; glycolysis; pyruvate from D-glyceraldehyde 3-phosphate: step 3/5.</text>
</comment>
<dbReference type="GeneID" id="34521454"/>
<feature type="site" description="Transition state stabilizer" evidence="8">
    <location>
        <position position="183"/>
    </location>
</feature>